<keyword evidence="1" id="KW-0472">Membrane</keyword>
<keyword evidence="3" id="KW-1185">Reference proteome</keyword>
<keyword evidence="1" id="KW-0812">Transmembrane</keyword>
<dbReference type="KEGG" id="vsy:K08M4_32050"/>
<reference evidence="2 3" key="1">
    <citation type="submission" date="2016-10" db="EMBL/GenBank/DDBJ databases">
        <title>The High Quality Genome of Vibrio splendidus K08M4.</title>
        <authorList>
            <person name="Wendling C."/>
            <person name="Chibani C.M."/>
            <person name="Hertel R."/>
            <person name="Sproer C."/>
            <person name="Bunk B."/>
            <person name="Overmann J."/>
            <person name="Roth O."/>
            <person name="Liesegang H."/>
        </authorList>
    </citation>
    <scope>NUCLEOTIDE SEQUENCE [LARGE SCALE GENOMIC DNA]</scope>
    <source>
        <strain evidence="2 3">K08M4</strain>
    </source>
</reference>
<dbReference type="Proteomes" id="UP000194136">
    <property type="component" value="Chromosome 2"/>
</dbReference>
<evidence type="ECO:0000313" key="2">
    <source>
        <dbReference type="EMBL" id="ARP39882.1"/>
    </source>
</evidence>
<accession>A0AA34XPR1</accession>
<proteinExistence type="predicted"/>
<organism evidence="2 3">
    <name type="scientific">Vibrio syngnathi</name>
    <dbReference type="NCBI Taxonomy" id="3034029"/>
    <lineage>
        <taxon>Bacteria</taxon>
        <taxon>Pseudomonadati</taxon>
        <taxon>Pseudomonadota</taxon>
        <taxon>Gammaproteobacteria</taxon>
        <taxon>Vibrionales</taxon>
        <taxon>Vibrionaceae</taxon>
        <taxon>Vibrio</taxon>
    </lineage>
</organism>
<dbReference type="EMBL" id="CP017917">
    <property type="protein sequence ID" value="ARP39882.1"/>
    <property type="molecule type" value="Genomic_DNA"/>
</dbReference>
<dbReference type="AlphaFoldDB" id="A0AA34XPR1"/>
<evidence type="ECO:0000313" key="3">
    <source>
        <dbReference type="Proteomes" id="UP000194136"/>
    </source>
</evidence>
<keyword evidence="1" id="KW-1133">Transmembrane helix</keyword>
<name>A0AA34XPR1_9VIBR</name>
<feature type="transmembrane region" description="Helical" evidence="1">
    <location>
        <begin position="24"/>
        <end position="43"/>
    </location>
</feature>
<evidence type="ECO:0000256" key="1">
    <source>
        <dbReference type="SAM" id="Phobius"/>
    </source>
</evidence>
<gene>
    <name evidence="2" type="ORF">K08M4_32050</name>
</gene>
<protein>
    <submittedName>
        <fullName evidence="2">Uncharacterized protein</fullName>
    </submittedName>
</protein>
<sequence length="54" mass="6530">MRDTSIIWMQRIGRLHRKCLQRQARVNVLWWLFAVVIDLVVNIPERGKEKEEVV</sequence>